<evidence type="ECO:0000259" key="5">
    <source>
        <dbReference type="PROSITE" id="PS51891"/>
    </source>
</evidence>
<dbReference type="InterPro" id="IPR011057">
    <property type="entry name" value="Mss4-like_sf"/>
</dbReference>
<dbReference type="InterPro" id="IPR006913">
    <property type="entry name" value="CENP-V/GFA"/>
</dbReference>
<dbReference type="PROSITE" id="PS51891">
    <property type="entry name" value="CENP_V_GFA"/>
    <property type="match status" value="1"/>
</dbReference>
<dbReference type="Proteomes" id="UP000320948">
    <property type="component" value="Unassembled WGS sequence"/>
</dbReference>
<comment type="caution">
    <text evidence="6">The sequence shown here is derived from an EMBL/GenBank/DDBJ whole genome shotgun (WGS) entry which is preliminary data.</text>
</comment>
<dbReference type="AlphaFoldDB" id="A0A6N4R1W4"/>
<gene>
    <name evidence="6" type="ORF">DI628_00890</name>
</gene>
<keyword evidence="2" id="KW-0479">Metal-binding</keyword>
<dbReference type="GO" id="GO:0016846">
    <property type="term" value="F:carbon-sulfur lyase activity"/>
    <property type="evidence" value="ECO:0007669"/>
    <property type="project" value="InterPro"/>
</dbReference>
<dbReference type="PANTHER" id="PTHR33337">
    <property type="entry name" value="GFA DOMAIN-CONTAINING PROTEIN"/>
    <property type="match status" value="1"/>
</dbReference>
<feature type="domain" description="CENP-V/GFA" evidence="5">
    <location>
        <begin position="7"/>
        <end position="132"/>
    </location>
</feature>
<dbReference type="Gene3D" id="3.90.1590.10">
    <property type="entry name" value="glutathione-dependent formaldehyde- activating enzyme (gfa)"/>
    <property type="match status" value="1"/>
</dbReference>
<comment type="similarity">
    <text evidence="1">Belongs to the Gfa family.</text>
</comment>
<accession>A0A6N4R1W4</accession>
<organism evidence="6 7">
    <name type="scientific">Blastochloris viridis</name>
    <name type="common">Rhodopseudomonas viridis</name>
    <dbReference type="NCBI Taxonomy" id="1079"/>
    <lineage>
        <taxon>Bacteria</taxon>
        <taxon>Pseudomonadati</taxon>
        <taxon>Pseudomonadota</taxon>
        <taxon>Alphaproteobacteria</taxon>
        <taxon>Hyphomicrobiales</taxon>
        <taxon>Blastochloridaceae</taxon>
        <taxon>Blastochloris</taxon>
    </lineage>
</organism>
<dbReference type="GO" id="GO:0046872">
    <property type="term" value="F:metal ion binding"/>
    <property type="evidence" value="ECO:0007669"/>
    <property type="project" value="UniProtKB-KW"/>
</dbReference>
<evidence type="ECO:0000256" key="3">
    <source>
        <dbReference type="ARBA" id="ARBA00022833"/>
    </source>
</evidence>
<dbReference type="SUPFAM" id="SSF51316">
    <property type="entry name" value="Mss4-like"/>
    <property type="match status" value="1"/>
</dbReference>
<evidence type="ECO:0000313" key="6">
    <source>
        <dbReference type="EMBL" id="TKW61216.1"/>
    </source>
</evidence>
<evidence type="ECO:0000256" key="4">
    <source>
        <dbReference type="ARBA" id="ARBA00023239"/>
    </source>
</evidence>
<keyword evidence="4" id="KW-0456">Lyase</keyword>
<evidence type="ECO:0000256" key="2">
    <source>
        <dbReference type="ARBA" id="ARBA00022723"/>
    </source>
</evidence>
<dbReference type="Pfam" id="PF04828">
    <property type="entry name" value="GFA"/>
    <property type="match status" value="1"/>
</dbReference>
<evidence type="ECO:0000256" key="1">
    <source>
        <dbReference type="ARBA" id="ARBA00005495"/>
    </source>
</evidence>
<name>A0A6N4R1W4_BLAVI</name>
<proteinExistence type="inferred from homology"/>
<dbReference type="PANTHER" id="PTHR33337:SF40">
    <property type="entry name" value="CENP-V_GFA DOMAIN-CONTAINING PROTEIN-RELATED"/>
    <property type="match status" value="1"/>
</dbReference>
<sequence length="138" mass="15102">MTDTQILTGGCHCGAVRYAARGKPMHHALCHCDDCRKHAGAPMVGWAMYTADAVEVTKGKPKVYESSEHGRRHFCADCGTGLFYENAQNLPGITDIQAATLDDANLVPADVHIQTADRLVWMKDTTGLPEFERYPPQG</sequence>
<evidence type="ECO:0000313" key="7">
    <source>
        <dbReference type="Proteomes" id="UP000320948"/>
    </source>
</evidence>
<dbReference type="EMBL" id="VAFM01000001">
    <property type="protein sequence ID" value="TKW61216.1"/>
    <property type="molecule type" value="Genomic_DNA"/>
</dbReference>
<reference evidence="6 7" key="1">
    <citation type="journal article" date="2017" name="Nat. Commun.">
        <title>In situ click chemistry generation of cyclooxygenase-2 inhibitors.</title>
        <authorList>
            <person name="Bhardwaj A."/>
            <person name="Kaur J."/>
            <person name="Wuest M."/>
            <person name="Wuest F."/>
        </authorList>
    </citation>
    <scope>NUCLEOTIDE SEQUENCE [LARGE SCALE GENOMIC DNA]</scope>
    <source>
        <strain evidence="6">S2_018_000_R2_106</strain>
    </source>
</reference>
<protein>
    <submittedName>
        <fullName evidence="6">GFA family protein</fullName>
    </submittedName>
</protein>
<keyword evidence="3" id="KW-0862">Zinc</keyword>